<feature type="region of interest" description="Disordered" evidence="1">
    <location>
        <begin position="362"/>
        <end position="432"/>
    </location>
</feature>
<evidence type="ECO:0000313" key="4">
    <source>
        <dbReference type="EMBL" id="KAG7292248.1"/>
    </source>
</evidence>
<feature type="chain" id="PRO_5042162236" evidence="3">
    <location>
        <begin position="29"/>
        <end position="432"/>
    </location>
</feature>
<organism evidence="4 5">
    <name type="scientific">Staphylotrichum longicolle</name>
    <dbReference type="NCBI Taxonomy" id="669026"/>
    <lineage>
        <taxon>Eukaryota</taxon>
        <taxon>Fungi</taxon>
        <taxon>Dikarya</taxon>
        <taxon>Ascomycota</taxon>
        <taxon>Pezizomycotina</taxon>
        <taxon>Sordariomycetes</taxon>
        <taxon>Sordariomycetidae</taxon>
        <taxon>Sordariales</taxon>
        <taxon>Chaetomiaceae</taxon>
        <taxon>Staphylotrichum</taxon>
    </lineage>
</organism>
<keyword evidence="2" id="KW-0812">Transmembrane</keyword>
<proteinExistence type="predicted"/>
<feature type="transmembrane region" description="Helical" evidence="2">
    <location>
        <begin position="215"/>
        <end position="239"/>
    </location>
</feature>
<protein>
    <submittedName>
        <fullName evidence="4">Uncharacterized protein</fullName>
    </submittedName>
</protein>
<evidence type="ECO:0000256" key="3">
    <source>
        <dbReference type="SAM" id="SignalP"/>
    </source>
</evidence>
<feature type="compositionally biased region" description="Low complexity" evidence="1">
    <location>
        <begin position="330"/>
        <end position="342"/>
    </location>
</feature>
<dbReference type="Proteomes" id="UP001197093">
    <property type="component" value="Unassembled WGS sequence"/>
</dbReference>
<dbReference type="PANTHER" id="PTHR16861">
    <property type="entry name" value="GLYCOPROTEIN 38"/>
    <property type="match status" value="1"/>
</dbReference>
<evidence type="ECO:0000256" key="1">
    <source>
        <dbReference type="SAM" id="MobiDB-lite"/>
    </source>
</evidence>
<feature type="signal peptide" evidence="3">
    <location>
        <begin position="1"/>
        <end position="28"/>
    </location>
</feature>
<evidence type="ECO:0000313" key="5">
    <source>
        <dbReference type="Proteomes" id="UP001197093"/>
    </source>
</evidence>
<sequence>MAARPSSLLGLRSAIWLLLASCAHEALAIPYPKDDLHAAGYGYLMPRQCNQYCGYQNMYCCEQGSVCYTSNGIAGCSAAAGGGYAWYTTTWTLTQTFTKTYNSFIPAATAPAGGGNCVPPEGSGQIACGKICCASWQYCAYDGQCMANIPGPVGPAPTSAVATGGEPVTTPFSAPYRVTSGTLTASSTGTAAAGAATTSGGVSPGGTSSGLSGGAIAGIVVGTIAGVALLLLICACCVVRGLWHGLLAILGLGKKKKTEVIEEERYTRRSSAHSHRDNHGSWYGGRPSTVSGRKEKEKSKGAGLLGLGAALGTLALLLGLKRDKKKKSPPSRARSNVSSSYWSDSYTATSPITLTMTRNRLKKQRQANPPLRPAQQGPEPRNEDDTHPHPRVESAVGSIGTLAPVMMNLTTTPNTPHATRISHASKPKREQR</sequence>
<gene>
    <name evidence="4" type="ORF">NEMBOFW57_002283</name>
</gene>
<feature type="region of interest" description="Disordered" evidence="1">
    <location>
        <begin position="264"/>
        <end position="299"/>
    </location>
</feature>
<keyword evidence="2" id="KW-1133">Transmembrane helix</keyword>
<evidence type="ECO:0000256" key="2">
    <source>
        <dbReference type="SAM" id="Phobius"/>
    </source>
</evidence>
<keyword evidence="3" id="KW-0732">Signal</keyword>
<keyword evidence="2" id="KW-0472">Membrane</keyword>
<dbReference type="PANTHER" id="PTHR16861:SF10">
    <property type="entry name" value="MID2 DOMAIN-CONTAINING PROTEIN"/>
    <property type="match status" value="1"/>
</dbReference>
<feature type="region of interest" description="Disordered" evidence="1">
    <location>
        <begin position="323"/>
        <end position="342"/>
    </location>
</feature>
<feature type="transmembrane region" description="Helical" evidence="2">
    <location>
        <begin position="301"/>
        <end position="320"/>
    </location>
</feature>
<accession>A0AAD4I4K0</accession>
<name>A0AAD4I4K0_9PEZI</name>
<reference evidence="4" key="1">
    <citation type="submission" date="2023-02" db="EMBL/GenBank/DDBJ databases">
        <authorList>
            <person name="Palmer J.M."/>
        </authorList>
    </citation>
    <scope>NUCLEOTIDE SEQUENCE</scope>
    <source>
        <strain evidence="4">FW57</strain>
    </source>
</reference>
<dbReference type="AlphaFoldDB" id="A0AAD4I4K0"/>
<comment type="caution">
    <text evidence="4">The sequence shown here is derived from an EMBL/GenBank/DDBJ whole genome shotgun (WGS) entry which is preliminary data.</text>
</comment>
<dbReference type="EMBL" id="JAHCVI010000001">
    <property type="protein sequence ID" value="KAG7292248.1"/>
    <property type="molecule type" value="Genomic_DNA"/>
</dbReference>
<keyword evidence="5" id="KW-1185">Reference proteome</keyword>
<feature type="compositionally biased region" description="Basic and acidic residues" evidence="1">
    <location>
        <begin position="380"/>
        <end position="392"/>
    </location>
</feature>
<feature type="compositionally biased region" description="Polar residues" evidence="1">
    <location>
        <begin position="408"/>
        <end position="417"/>
    </location>
</feature>